<keyword evidence="2" id="KW-0472">Membrane</keyword>
<reference evidence="4" key="1">
    <citation type="journal article" date="2019" name="Curr. Biol.">
        <title>Genome Sequence of Striga asiatica Provides Insight into the Evolution of Plant Parasitism.</title>
        <authorList>
            <person name="Yoshida S."/>
            <person name="Kim S."/>
            <person name="Wafula E.K."/>
            <person name="Tanskanen J."/>
            <person name="Kim Y.M."/>
            <person name="Honaas L."/>
            <person name="Yang Z."/>
            <person name="Spallek T."/>
            <person name="Conn C.E."/>
            <person name="Ichihashi Y."/>
            <person name="Cheong K."/>
            <person name="Cui S."/>
            <person name="Der J.P."/>
            <person name="Gundlach H."/>
            <person name="Jiao Y."/>
            <person name="Hori C."/>
            <person name="Ishida J.K."/>
            <person name="Kasahara H."/>
            <person name="Kiba T."/>
            <person name="Kim M.S."/>
            <person name="Koo N."/>
            <person name="Laohavisit A."/>
            <person name="Lee Y.H."/>
            <person name="Lumba S."/>
            <person name="McCourt P."/>
            <person name="Mortimer J.C."/>
            <person name="Mutuku J.M."/>
            <person name="Nomura T."/>
            <person name="Sasaki-Sekimoto Y."/>
            <person name="Seto Y."/>
            <person name="Wang Y."/>
            <person name="Wakatake T."/>
            <person name="Sakakibara H."/>
            <person name="Demura T."/>
            <person name="Yamaguchi S."/>
            <person name="Yoneyama K."/>
            <person name="Manabe R.I."/>
            <person name="Nelson D.C."/>
            <person name="Schulman A.H."/>
            <person name="Timko M.P."/>
            <person name="dePamphilis C.W."/>
            <person name="Choi D."/>
            <person name="Shirasu K."/>
        </authorList>
    </citation>
    <scope>NUCLEOTIDE SEQUENCE [LARGE SCALE GENOMIC DNA]</scope>
    <source>
        <strain evidence="4">cv. UVA1</strain>
    </source>
</reference>
<protein>
    <submittedName>
        <fullName evidence="3">Zinc transport protein ZntB</fullName>
    </submittedName>
</protein>
<organism evidence="3 4">
    <name type="scientific">Striga asiatica</name>
    <name type="common">Asiatic witchweed</name>
    <name type="synonym">Buchnera asiatica</name>
    <dbReference type="NCBI Taxonomy" id="4170"/>
    <lineage>
        <taxon>Eukaryota</taxon>
        <taxon>Viridiplantae</taxon>
        <taxon>Streptophyta</taxon>
        <taxon>Embryophyta</taxon>
        <taxon>Tracheophyta</taxon>
        <taxon>Spermatophyta</taxon>
        <taxon>Magnoliopsida</taxon>
        <taxon>eudicotyledons</taxon>
        <taxon>Gunneridae</taxon>
        <taxon>Pentapetalae</taxon>
        <taxon>asterids</taxon>
        <taxon>lamiids</taxon>
        <taxon>Lamiales</taxon>
        <taxon>Orobanchaceae</taxon>
        <taxon>Buchnereae</taxon>
        <taxon>Striga</taxon>
    </lineage>
</organism>
<feature type="compositionally biased region" description="Basic and acidic residues" evidence="1">
    <location>
        <begin position="1"/>
        <end position="17"/>
    </location>
</feature>
<name>A0A5A7Q1G4_STRAF</name>
<comment type="caution">
    <text evidence="3">The sequence shown here is derived from an EMBL/GenBank/DDBJ whole genome shotgun (WGS) entry which is preliminary data.</text>
</comment>
<feature type="transmembrane region" description="Helical" evidence="2">
    <location>
        <begin position="59"/>
        <end position="78"/>
    </location>
</feature>
<feature type="compositionally biased region" description="Basic residues" evidence="1">
    <location>
        <begin position="18"/>
        <end position="27"/>
    </location>
</feature>
<sequence length="540" mass="61887">MMIRQGSKERETIGQERKRVKRKRKRRGLEDVIDRTKRSKVKSKDRDWLRVPCSVNRTYSLFLLSTAILPCLISLSFFSDPGFADFSLSRFCVLSFVAMELLIRGKFPSGSSNLQLSTASLLSFLQGLIISAERGCTQGELSQPTRTFSLSLALDQQEEKHLRRKQLSIFSDPIVRVRGGSGAGDRKELGGALLKVKSLLFLDSSGFGMKRAREPEWNLYQKGGSLQGIGGQDPDSEGFAWGAYQAILLPLPAAHELWESPLWIVSRSCLPERHGSNDSPTCELKFPSYPQSVLPMVKNGKEDKEPLYLVMQLFLSLEQDQDRFDDLTNFSKRSVRTKRSEVKERRTKQSLLARQIILAKAKEAHVPLLHGYALSLFPDLLPRQKLCADLRMSLLFEANRLLGFDVLRFVCWDSEFIQLKQKLLARVYEVKEVSIHEQMHQLHTHLTVKRIGEPTDDAYSFEYMIQSCHFNSQLTTTLSDPQHAFFDIRFTQFQYIRQDRPLSQRRKASHHIERVEKWARQKYDAIDAHPLPLADPGLES</sequence>
<evidence type="ECO:0000256" key="1">
    <source>
        <dbReference type="SAM" id="MobiDB-lite"/>
    </source>
</evidence>
<dbReference type="AlphaFoldDB" id="A0A5A7Q1G4"/>
<dbReference type="EMBL" id="BKCP01005572">
    <property type="protein sequence ID" value="GER38969.1"/>
    <property type="molecule type" value="Genomic_DNA"/>
</dbReference>
<keyword evidence="2" id="KW-0812">Transmembrane</keyword>
<evidence type="ECO:0000313" key="3">
    <source>
        <dbReference type="EMBL" id="GER38969.1"/>
    </source>
</evidence>
<keyword evidence="4" id="KW-1185">Reference proteome</keyword>
<dbReference type="Proteomes" id="UP000325081">
    <property type="component" value="Unassembled WGS sequence"/>
</dbReference>
<proteinExistence type="predicted"/>
<evidence type="ECO:0000256" key="2">
    <source>
        <dbReference type="SAM" id="Phobius"/>
    </source>
</evidence>
<accession>A0A5A7Q1G4</accession>
<keyword evidence="2" id="KW-1133">Transmembrane helix</keyword>
<evidence type="ECO:0000313" key="4">
    <source>
        <dbReference type="Proteomes" id="UP000325081"/>
    </source>
</evidence>
<feature type="region of interest" description="Disordered" evidence="1">
    <location>
        <begin position="1"/>
        <end position="28"/>
    </location>
</feature>
<gene>
    <name evidence="3" type="ORF">STAS_15542</name>
</gene>